<dbReference type="RefSeq" id="WP_087146486.1">
    <property type="nucleotide sequence ID" value="NZ_FUKJ01000132.1"/>
</dbReference>
<evidence type="ECO:0000313" key="1">
    <source>
        <dbReference type="EMBL" id="SJM91309.1"/>
    </source>
</evidence>
<gene>
    <name evidence="1" type="ORF">CRENPOLYSF2_2170003</name>
</gene>
<accession>A0A1R4H518</accession>
<evidence type="ECO:0000313" key="2">
    <source>
        <dbReference type="Proteomes" id="UP000195442"/>
    </source>
</evidence>
<protein>
    <submittedName>
        <fullName evidence="1">Uncharacterized protein</fullName>
    </submittedName>
</protein>
<reference evidence="2" key="1">
    <citation type="submission" date="2017-02" db="EMBL/GenBank/DDBJ databases">
        <authorList>
            <person name="Daims H."/>
        </authorList>
    </citation>
    <scope>NUCLEOTIDE SEQUENCE [LARGE SCALE GENOMIC DNA]</scope>
</reference>
<dbReference type="AlphaFoldDB" id="A0A1R4H518"/>
<dbReference type="EMBL" id="FUKJ01000132">
    <property type="protein sequence ID" value="SJM91309.1"/>
    <property type="molecule type" value="Genomic_DNA"/>
</dbReference>
<name>A0A1R4H518_9GAMM</name>
<keyword evidence="2" id="KW-1185">Reference proteome</keyword>
<dbReference type="OrthoDB" id="7061974at2"/>
<proteinExistence type="predicted"/>
<sequence>MHVLVIFFVLFVLVSIVVWTMNQSKEKLQQAWSGIAAPFTSQTKDWASPMKAWAETSLANERQLQAWLLALPNDGLQALGEKIAEFCMEMNVDLDWLVNPATEIDPAAKQAAEEMLVDYCKICLKAVQNQKPAK</sequence>
<dbReference type="Proteomes" id="UP000195442">
    <property type="component" value="Unassembled WGS sequence"/>
</dbReference>
<organism evidence="1 2">
    <name type="scientific">Crenothrix polyspora</name>
    <dbReference type="NCBI Taxonomy" id="360316"/>
    <lineage>
        <taxon>Bacteria</taxon>
        <taxon>Pseudomonadati</taxon>
        <taxon>Pseudomonadota</taxon>
        <taxon>Gammaproteobacteria</taxon>
        <taxon>Methylococcales</taxon>
        <taxon>Crenotrichaceae</taxon>
        <taxon>Crenothrix</taxon>
    </lineage>
</organism>